<protein>
    <recommendedName>
        <fullName evidence="4">Chromo domain-containing protein</fullName>
    </recommendedName>
</protein>
<dbReference type="InterPro" id="IPR051219">
    <property type="entry name" value="Heterochromatin_chromo-domain"/>
</dbReference>
<evidence type="ECO:0000259" key="4">
    <source>
        <dbReference type="PROSITE" id="PS50013"/>
    </source>
</evidence>
<dbReference type="PANTHER" id="PTHR22812">
    <property type="entry name" value="CHROMOBOX PROTEIN"/>
    <property type="match status" value="1"/>
</dbReference>
<dbReference type="Gene3D" id="2.40.50.40">
    <property type="match status" value="1"/>
</dbReference>
<comment type="subcellular location">
    <subcellularLocation>
        <location evidence="1">Nucleus</location>
    </subcellularLocation>
</comment>
<dbReference type="PROSITE" id="PS50013">
    <property type="entry name" value="CHROMO_2"/>
    <property type="match status" value="1"/>
</dbReference>
<keyword evidence="6" id="KW-1185">Reference proteome</keyword>
<dbReference type="InterPro" id="IPR023780">
    <property type="entry name" value="Chromo_domain"/>
</dbReference>
<feature type="compositionally biased region" description="Basic residues" evidence="3">
    <location>
        <begin position="1"/>
        <end position="10"/>
    </location>
</feature>
<dbReference type="InterPro" id="IPR000953">
    <property type="entry name" value="Chromo/chromo_shadow_dom"/>
</dbReference>
<dbReference type="Pfam" id="PF00385">
    <property type="entry name" value="Chromo"/>
    <property type="match status" value="1"/>
</dbReference>
<dbReference type="SMART" id="SM00298">
    <property type="entry name" value="CHROMO"/>
    <property type="match status" value="1"/>
</dbReference>
<name>A0A1D1VJH2_RAMVA</name>
<keyword evidence="2" id="KW-0539">Nucleus</keyword>
<organism evidence="5 6">
    <name type="scientific">Ramazzottius varieornatus</name>
    <name type="common">Water bear</name>
    <name type="synonym">Tardigrade</name>
    <dbReference type="NCBI Taxonomy" id="947166"/>
    <lineage>
        <taxon>Eukaryota</taxon>
        <taxon>Metazoa</taxon>
        <taxon>Ecdysozoa</taxon>
        <taxon>Tardigrada</taxon>
        <taxon>Eutardigrada</taxon>
        <taxon>Parachela</taxon>
        <taxon>Hypsibioidea</taxon>
        <taxon>Ramazzottiidae</taxon>
        <taxon>Ramazzottius</taxon>
    </lineage>
</organism>
<comment type="caution">
    <text evidence="5">The sequence shown here is derived from an EMBL/GenBank/DDBJ whole genome shotgun (WGS) entry which is preliminary data.</text>
</comment>
<feature type="region of interest" description="Disordered" evidence="3">
    <location>
        <begin position="1"/>
        <end position="29"/>
    </location>
</feature>
<dbReference type="STRING" id="947166.A0A1D1VJH2"/>
<sequence length="346" mass="40367">MNGHCPKRIRFSAESPINNTEDEGVQDIDMKMSWPSIKYESDFEECERSDSGLPVDNSWNNAKDAKVPPVELKEPSKLEQKELEECGREEIQSIPKDFEFRLQDILNILLQEFITCQEICICKISQKRARGPIKEILGHRWHGGKLFLLCKHHSLRAYPEYLQPCQVNCELRKQYARYLKAHQKLPPGKEKWTKDSESVIRNFLCPSLDAEQTRIQEEISMYLTTVDWVTQSQHGKIRLTKNDVDVHEVGLCPGPVLVTKEQEFYEVERIIGAKLHDGETLFFVKWRGYPDTDSTWEPRSSLQMSWDVTDQFQHKYGKPNATRPSVFSTEGLRIEKLQQRATRRKL</sequence>
<dbReference type="OrthoDB" id="433924at2759"/>
<dbReference type="GO" id="GO:0005634">
    <property type="term" value="C:nucleus"/>
    <property type="evidence" value="ECO:0007669"/>
    <property type="project" value="UniProtKB-SubCell"/>
</dbReference>
<proteinExistence type="predicted"/>
<dbReference type="AlphaFoldDB" id="A0A1D1VJH2"/>
<dbReference type="SUPFAM" id="SSF54160">
    <property type="entry name" value="Chromo domain-like"/>
    <property type="match status" value="1"/>
</dbReference>
<evidence type="ECO:0000256" key="1">
    <source>
        <dbReference type="ARBA" id="ARBA00004123"/>
    </source>
</evidence>
<dbReference type="InterPro" id="IPR023779">
    <property type="entry name" value="Chromodomain_CS"/>
</dbReference>
<dbReference type="CDD" id="cd00024">
    <property type="entry name" value="CD_CSD"/>
    <property type="match status" value="1"/>
</dbReference>
<dbReference type="InterPro" id="IPR016197">
    <property type="entry name" value="Chromo-like_dom_sf"/>
</dbReference>
<dbReference type="PROSITE" id="PS00598">
    <property type="entry name" value="CHROMO_1"/>
    <property type="match status" value="1"/>
</dbReference>
<accession>A0A1D1VJH2</accession>
<dbReference type="Proteomes" id="UP000186922">
    <property type="component" value="Unassembled WGS sequence"/>
</dbReference>
<feature type="domain" description="Chromo" evidence="4">
    <location>
        <begin position="265"/>
        <end position="324"/>
    </location>
</feature>
<evidence type="ECO:0000256" key="2">
    <source>
        <dbReference type="ARBA" id="ARBA00023242"/>
    </source>
</evidence>
<reference evidence="5 6" key="1">
    <citation type="journal article" date="2016" name="Nat. Commun.">
        <title>Extremotolerant tardigrade genome and improved radiotolerance of human cultured cells by tardigrade-unique protein.</title>
        <authorList>
            <person name="Hashimoto T."/>
            <person name="Horikawa D.D."/>
            <person name="Saito Y."/>
            <person name="Kuwahara H."/>
            <person name="Kozuka-Hata H."/>
            <person name="Shin-I T."/>
            <person name="Minakuchi Y."/>
            <person name="Ohishi K."/>
            <person name="Motoyama A."/>
            <person name="Aizu T."/>
            <person name="Enomoto A."/>
            <person name="Kondo K."/>
            <person name="Tanaka S."/>
            <person name="Hara Y."/>
            <person name="Koshikawa S."/>
            <person name="Sagara H."/>
            <person name="Miura T."/>
            <person name="Yokobori S."/>
            <person name="Miyagawa K."/>
            <person name="Suzuki Y."/>
            <person name="Kubo T."/>
            <person name="Oyama M."/>
            <person name="Kohara Y."/>
            <person name="Fujiyama A."/>
            <person name="Arakawa K."/>
            <person name="Katayama T."/>
            <person name="Toyoda A."/>
            <person name="Kunieda T."/>
        </authorList>
    </citation>
    <scope>NUCLEOTIDE SEQUENCE [LARGE SCALE GENOMIC DNA]</scope>
    <source>
        <strain evidence="5 6">YOKOZUNA-1</strain>
    </source>
</reference>
<evidence type="ECO:0000313" key="5">
    <source>
        <dbReference type="EMBL" id="GAU99897.1"/>
    </source>
</evidence>
<evidence type="ECO:0000313" key="6">
    <source>
        <dbReference type="Proteomes" id="UP000186922"/>
    </source>
</evidence>
<dbReference type="EMBL" id="BDGG01000005">
    <property type="protein sequence ID" value="GAU99897.1"/>
    <property type="molecule type" value="Genomic_DNA"/>
</dbReference>
<evidence type="ECO:0000256" key="3">
    <source>
        <dbReference type="SAM" id="MobiDB-lite"/>
    </source>
</evidence>
<gene>
    <name evidence="5" type="primary">RvY_10833-1</name>
    <name evidence="5" type="synonym">RvY_10833.1</name>
    <name evidence="5" type="ORF">RvY_10833</name>
</gene>